<dbReference type="GeneID" id="54416963"/>
<comment type="subunit">
    <text evidence="2">Component of the Golgi-associated retrograde protein (GARP) complex.</text>
</comment>
<comment type="function">
    <text evidence="2">Acts as component of the GARP complex that is involved in retrograde transport from early and late endosomes to the trans-Golgi network (TGN).</text>
</comment>
<dbReference type="GO" id="GO:0032456">
    <property type="term" value="P:endocytic recycling"/>
    <property type="evidence" value="ECO:0007669"/>
    <property type="project" value="TreeGrafter"/>
</dbReference>
<dbReference type="AlphaFoldDB" id="A0A6G1G3X7"/>
<dbReference type="EMBL" id="ML975157">
    <property type="protein sequence ID" value="KAF1812620.1"/>
    <property type="molecule type" value="Genomic_DNA"/>
</dbReference>
<comment type="subcellular location">
    <subcellularLocation>
        <location evidence="2">Golgi apparatus</location>
        <location evidence="2">trans-Golgi network</location>
    </subcellularLocation>
</comment>
<evidence type="ECO:0000313" key="6">
    <source>
        <dbReference type="RefSeq" id="XP_033534251.1"/>
    </source>
</evidence>
<feature type="region of interest" description="Disordered" evidence="3">
    <location>
        <begin position="1"/>
        <end position="83"/>
    </location>
</feature>
<comment type="similarity">
    <text evidence="1 2">Belongs to the VPS51 family.</text>
</comment>
<evidence type="ECO:0000256" key="2">
    <source>
        <dbReference type="RuleBase" id="RU368010"/>
    </source>
</evidence>
<feature type="compositionally biased region" description="Basic and acidic residues" evidence="3">
    <location>
        <begin position="44"/>
        <end position="53"/>
    </location>
</feature>
<feature type="compositionally biased region" description="Low complexity" evidence="3">
    <location>
        <begin position="1"/>
        <end position="24"/>
    </location>
</feature>
<protein>
    <recommendedName>
        <fullName evidence="2">Vacuolar protein sorting-associated protein 51 homolog</fullName>
    </recommendedName>
</protein>
<dbReference type="Pfam" id="PF08700">
    <property type="entry name" value="VPS51_Exo84_N"/>
    <property type="match status" value="1"/>
</dbReference>
<evidence type="ECO:0000313" key="4">
    <source>
        <dbReference type="EMBL" id="KAF1812620.1"/>
    </source>
</evidence>
<feature type="compositionally biased region" description="Basic and acidic residues" evidence="3">
    <location>
        <begin position="180"/>
        <end position="196"/>
    </location>
</feature>
<dbReference type="Proteomes" id="UP000504638">
    <property type="component" value="Unplaced"/>
</dbReference>
<dbReference type="GO" id="GO:0007030">
    <property type="term" value="P:Golgi organization"/>
    <property type="evidence" value="ECO:0007669"/>
    <property type="project" value="UniProtKB-UniRule"/>
</dbReference>
<dbReference type="GO" id="GO:0042147">
    <property type="term" value="P:retrograde transport, endosome to Golgi"/>
    <property type="evidence" value="ECO:0007669"/>
    <property type="project" value="UniProtKB-UniRule"/>
</dbReference>
<dbReference type="OrthoDB" id="203678at2759"/>
<sequence length="258" mass="28244">MSNPQDASPRASSSQPASSRTSTDTLSASGPAPRAPTTRRNRAALRDYYKIKPSESPLKNGTDQANRDGGPDDEESELDRPGFDSEKYVKDLLETKGLQDILRVEAGLLSAEIRGLDGERKALVYDNYSKLIAATDTILKMRTNMDPMTPATSTLSPAISHIAETASTLSNNLRSRAGQHQRDAAGGDTQPSEKEMQRQTVQWALDTPRRLRQFQEQGDIDAAAADWDEIQALLDNWTGVQGVEELRAECVSILEAKT</sequence>
<evidence type="ECO:0000256" key="3">
    <source>
        <dbReference type="SAM" id="MobiDB-lite"/>
    </source>
</evidence>
<name>A0A6G1G3X7_9PEZI</name>
<accession>A0A6G1G3X7</accession>
<keyword evidence="2" id="KW-0445">Lipid transport</keyword>
<evidence type="ECO:0000256" key="1">
    <source>
        <dbReference type="ARBA" id="ARBA00006080"/>
    </source>
</evidence>
<keyword evidence="5" id="KW-1185">Reference proteome</keyword>
<reference evidence="6" key="2">
    <citation type="submission" date="2020-04" db="EMBL/GenBank/DDBJ databases">
        <authorList>
            <consortium name="NCBI Genome Project"/>
        </authorList>
    </citation>
    <scope>NUCLEOTIDE SEQUENCE</scope>
    <source>
        <strain evidence="6">CBS 781.70</strain>
    </source>
</reference>
<reference evidence="6" key="3">
    <citation type="submission" date="2025-04" db="UniProtKB">
        <authorList>
            <consortium name="RefSeq"/>
        </authorList>
    </citation>
    <scope>IDENTIFICATION</scope>
    <source>
        <strain evidence="6">CBS 781.70</strain>
    </source>
</reference>
<evidence type="ECO:0000313" key="5">
    <source>
        <dbReference type="Proteomes" id="UP000504638"/>
    </source>
</evidence>
<feature type="region of interest" description="Disordered" evidence="3">
    <location>
        <begin position="174"/>
        <end position="196"/>
    </location>
</feature>
<dbReference type="RefSeq" id="XP_033534251.1">
    <property type="nucleotide sequence ID" value="XM_033676393.1"/>
</dbReference>
<dbReference type="GO" id="GO:0016020">
    <property type="term" value="C:membrane"/>
    <property type="evidence" value="ECO:0007669"/>
    <property type="project" value="TreeGrafter"/>
</dbReference>
<dbReference type="InterPro" id="IPR014812">
    <property type="entry name" value="Vps51"/>
</dbReference>
<dbReference type="GO" id="GO:0005829">
    <property type="term" value="C:cytosol"/>
    <property type="evidence" value="ECO:0007669"/>
    <property type="project" value="GOC"/>
</dbReference>
<reference evidence="4 6" key="1">
    <citation type="submission" date="2020-01" db="EMBL/GenBank/DDBJ databases">
        <authorList>
            <consortium name="DOE Joint Genome Institute"/>
            <person name="Haridas S."/>
            <person name="Albert R."/>
            <person name="Binder M."/>
            <person name="Bloem J."/>
            <person name="Labutti K."/>
            <person name="Salamov A."/>
            <person name="Andreopoulos B."/>
            <person name="Baker S.E."/>
            <person name="Barry K."/>
            <person name="Bills G."/>
            <person name="Bluhm B.H."/>
            <person name="Cannon C."/>
            <person name="Castanera R."/>
            <person name="Culley D.E."/>
            <person name="Daum C."/>
            <person name="Ezra D."/>
            <person name="Gonzalez J.B."/>
            <person name="Henrissat B."/>
            <person name="Kuo A."/>
            <person name="Liang C."/>
            <person name="Lipzen A."/>
            <person name="Lutzoni F."/>
            <person name="Magnuson J."/>
            <person name="Mondo S."/>
            <person name="Nolan M."/>
            <person name="Ohm R."/>
            <person name="Pangilinan J."/>
            <person name="Park H.-J."/>
            <person name="Ramirez L."/>
            <person name="Alfaro M."/>
            <person name="Sun H."/>
            <person name="Tritt A."/>
            <person name="Yoshinaga Y."/>
            <person name="Zwiers L.-H."/>
            <person name="Turgeon B.G."/>
            <person name="Goodwin S.B."/>
            <person name="Spatafora J.W."/>
            <person name="Crous P.W."/>
            <person name="Grigoriev I.V."/>
        </authorList>
    </citation>
    <scope>NUCLEOTIDE SEQUENCE</scope>
    <source>
        <strain evidence="4 6">CBS 781.70</strain>
    </source>
</reference>
<dbReference type="PANTHER" id="PTHR15954:SF4">
    <property type="entry name" value="VACUOLAR PROTEIN SORTING-ASSOCIATED PROTEIN 51 HOMOLOG"/>
    <property type="match status" value="1"/>
</dbReference>
<dbReference type="GO" id="GO:0048193">
    <property type="term" value="P:Golgi vesicle transport"/>
    <property type="evidence" value="ECO:0007669"/>
    <property type="project" value="TreeGrafter"/>
</dbReference>
<dbReference type="GO" id="GO:0000938">
    <property type="term" value="C:GARP complex"/>
    <property type="evidence" value="ECO:0007669"/>
    <property type="project" value="UniProtKB-UniRule"/>
</dbReference>
<organism evidence="4">
    <name type="scientific">Eremomyces bilateralis CBS 781.70</name>
    <dbReference type="NCBI Taxonomy" id="1392243"/>
    <lineage>
        <taxon>Eukaryota</taxon>
        <taxon>Fungi</taxon>
        <taxon>Dikarya</taxon>
        <taxon>Ascomycota</taxon>
        <taxon>Pezizomycotina</taxon>
        <taxon>Dothideomycetes</taxon>
        <taxon>Dothideomycetes incertae sedis</taxon>
        <taxon>Eremomycetales</taxon>
        <taxon>Eremomycetaceae</taxon>
        <taxon>Eremomyces</taxon>
    </lineage>
</organism>
<proteinExistence type="inferred from homology"/>
<dbReference type="GO" id="GO:1990745">
    <property type="term" value="C:EARP complex"/>
    <property type="evidence" value="ECO:0007669"/>
    <property type="project" value="TreeGrafter"/>
</dbReference>
<keyword evidence="2" id="KW-0653">Protein transport</keyword>
<dbReference type="PANTHER" id="PTHR15954">
    <property type="entry name" value="VACUOLAR PROTEIN SORTING-ASSOCIATED PROTEIN 51 HOMOLOG"/>
    <property type="match status" value="1"/>
</dbReference>
<keyword evidence="2" id="KW-0813">Transport</keyword>
<dbReference type="GO" id="GO:0015031">
    <property type="term" value="P:protein transport"/>
    <property type="evidence" value="ECO:0007669"/>
    <property type="project" value="UniProtKB-UniRule"/>
</dbReference>
<gene>
    <name evidence="4 6" type="ORF">P152DRAFT_397058</name>
</gene>
<dbReference type="GO" id="GO:0006869">
    <property type="term" value="P:lipid transport"/>
    <property type="evidence" value="ECO:0007669"/>
    <property type="project" value="UniProtKB-UniRule"/>
</dbReference>
<keyword evidence="2" id="KW-0333">Golgi apparatus</keyword>